<evidence type="ECO:0000313" key="1">
    <source>
        <dbReference type="EMBL" id="DAE32261.1"/>
    </source>
</evidence>
<protein>
    <submittedName>
        <fullName evidence="1">Uncharacterized protein</fullName>
    </submittedName>
</protein>
<name>A0A8S5RMG3_9VIRU</name>
<proteinExistence type="predicted"/>
<reference evidence="1" key="1">
    <citation type="journal article" date="2021" name="Proc. Natl. Acad. Sci. U.S.A.">
        <title>A Catalog of Tens of Thousands of Viruses from Human Metagenomes Reveals Hidden Associations with Chronic Diseases.</title>
        <authorList>
            <person name="Tisza M.J."/>
            <person name="Buck C.B."/>
        </authorList>
    </citation>
    <scope>NUCLEOTIDE SEQUENCE</scope>
    <source>
        <strain evidence="1">CtvdG25</strain>
    </source>
</reference>
<sequence>MNCKFSRQNLPILTFNIIIRLPRAKIKNKAEYLHAVCK</sequence>
<organism evidence="1">
    <name type="scientific">virus sp. ctvdG25</name>
    <dbReference type="NCBI Taxonomy" id="2825827"/>
    <lineage>
        <taxon>Viruses</taxon>
    </lineage>
</organism>
<accession>A0A8S5RMG3</accession>
<dbReference type="EMBL" id="BK059119">
    <property type="protein sequence ID" value="DAE32261.1"/>
    <property type="molecule type" value="Genomic_DNA"/>
</dbReference>